<evidence type="ECO:0000313" key="2">
    <source>
        <dbReference type="Proteomes" id="UP000023152"/>
    </source>
</evidence>
<dbReference type="Pfam" id="PF00756">
    <property type="entry name" value="Esterase"/>
    <property type="match status" value="1"/>
</dbReference>
<gene>
    <name evidence="1" type="ORF">RFI_08753</name>
</gene>
<dbReference type="PANTHER" id="PTHR48098">
    <property type="entry name" value="ENTEROCHELIN ESTERASE-RELATED"/>
    <property type="match status" value="1"/>
</dbReference>
<protein>
    <submittedName>
        <fullName evidence="1">Putative esterase</fullName>
    </submittedName>
</protein>
<name>X6NRR0_RETFI</name>
<dbReference type="Gene3D" id="3.40.50.1820">
    <property type="entry name" value="alpha/beta hydrolase"/>
    <property type="match status" value="1"/>
</dbReference>
<proteinExistence type="predicted"/>
<dbReference type="InterPro" id="IPR029058">
    <property type="entry name" value="AB_hydrolase_fold"/>
</dbReference>
<comment type="caution">
    <text evidence="1">The sequence shown here is derived from an EMBL/GenBank/DDBJ whole genome shotgun (WGS) entry which is preliminary data.</text>
</comment>
<keyword evidence="2" id="KW-1185">Reference proteome</keyword>
<dbReference type="InterPro" id="IPR000801">
    <property type="entry name" value="Esterase-like"/>
</dbReference>
<dbReference type="OrthoDB" id="446683at2759"/>
<dbReference type="PANTHER" id="PTHR48098:SF6">
    <property type="entry name" value="FERRI-BACILLIBACTIN ESTERASE BESA"/>
    <property type="match status" value="1"/>
</dbReference>
<dbReference type="InterPro" id="IPR050583">
    <property type="entry name" value="Mycobacterial_A85_antigen"/>
</dbReference>
<dbReference type="EMBL" id="ASPP01006699">
    <property type="protein sequence ID" value="ETO28379.1"/>
    <property type="molecule type" value="Genomic_DNA"/>
</dbReference>
<accession>X6NRR0</accession>
<evidence type="ECO:0000313" key="1">
    <source>
        <dbReference type="EMBL" id="ETO28379.1"/>
    </source>
</evidence>
<reference evidence="1 2" key="1">
    <citation type="journal article" date="2013" name="Curr. Biol.">
        <title>The Genome of the Foraminiferan Reticulomyxa filosa.</title>
        <authorList>
            <person name="Glockner G."/>
            <person name="Hulsmann N."/>
            <person name="Schleicher M."/>
            <person name="Noegel A.A."/>
            <person name="Eichinger L."/>
            <person name="Gallinger C."/>
            <person name="Pawlowski J."/>
            <person name="Sierra R."/>
            <person name="Euteneuer U."/>
            <person name="Pillet L."/>
            <person name="Moustafa A."/>
            <person name="Platzer M."/>
            <person name="Groth M."/>
            <person name="Szafranski K."/>
            <person name="Schliwa M."/>
        </authorList>
    </citation>
    <scope>NUCLEOTIDE SEQUENCE [LARGE SCALE GENOMIC DNA]</scope>
</reference>
<organism evidence="1 2">
    <name type="scientific">Reticulomyxa filosa</name>
    <dbReference type="NCBI Taxonomy" id="46433"/>
    <lineage>
        <taxon>Eukaryota</taxon>
        <taxon>Sar</taxon>
        <taxon>Rhizaria</taxon>
        <taxon>Retaria</taxon>
        <taxon>Foraminifera</taxon>
        <taxon>Monothalamids</taxon>
        <taxon>Reticulomyxidae</taxon>
        <taxon>Reticulomyxa</taxon>
    </lineage>
</organism>
<dbReference type="Proteomes" id="UP000023152">
    <property type="component" value="Unassembled WGS sequence"/>
</dbReference>
<dbReference type="SUPFAM" id="SSF53474">
    <property type="entry name" value="alpha/beta-Hydrolases"/>
    <property type="match status" value="1"/>
</dbReference>
<dbReference type="AlphaFoldDB" id="X6NRR0"/>
<sequence>MEQRSQKKDDRANAVYPNSAFVGTCPQGNGFRCYNQCLYPQSKMNKHTMYIRGDSFGLNWNSGKSMANPVDDVFTITLSGTKSGLTIKHGKLLRPKKKTKTGAKSLKKGEGNILKKKKKGCKKKDKKIKGANSMYSFDSNSPSSVNLTTYPWFYTYSGDYEYTRNVYSPQLNNYRDLVVYLPPSFYENTLKQYTNVLVMHDGQNLFNASTSFAGVAWDVQDTINQQVVEGNMEEVIVIGDGGGADYYLDFIEQTAIPTIRDDRYPGRIPTSLKTFGMIGSSLGGLVSCYCGWTRADTFNKLGCMSSSFWWNNFGFNTTILYQTYSIRPNYIYLDVGALEPYQQQIVGAIAVRDHLVALGYVLNQTLKYYFDPTGQHNEASWGARFWIPMQFLYPPIAYPLKCFNNIKKSQLQLFYFFFYILYSISI</sequence>